<comment type="caution">
    <text evidence="2">The sequence shown here is derived from an EMBL/GenBank/DDBJ whole genome shotgun (WGS) entry which is preliminary data.</text>
</comment>
<name>A0AB37ZZI1_9LACT</name>
<dbReference type="EMBL" id="FNQH01000002">
    <property type="protein sequence ID" value="SEA16125.1"/>
    <property type="molecule type" value="Genomic_DNA"/>
</dbReference>
<feature type="domain" description="NERD" evidence="1">
    <location>
        <begin position="53"/>
        <end position="163"/>
    </location>
</feature>
<dbReference type="InterPro" id="IPR011528">
    <property type="entry name" value="NERD"/>
</dbReference>
<gene>
    <name evidence="2" type="ORF">SAMN04488525_102123</name>
</gene>
<protein>
    <submittedName>
        <fullName evidence="2">Nuclease-related domain-containing protein</fullName>
    </submittedName>
</protein>
<keyword evidence="3" id="KW-1185">Reference proteome</keyword>
<evidence type="ECO:0000313" key="2">
    <source>
        <dbReference type="EMBL" id="SEA16125.1"/>
    </source>
</evidence>
<dbReference type="AlphaFoldDB" id="A0AB37ZZI1"/>
<reference evidence="2 3" key="1">
    <citation type="submission" date="2016-10" db="EMBL/GenBank/DDBJ databases">
        <authorList>
            <person name="Varghese N."/>
            <person name="Submissions S."/>
        </authorList>
    </citation>
    <scope>NUCLEOTIDE SEQUENCE [LARGE SCALE GENOMIC DNA]</scope>
    <source>
        <strain evidence="2 3">DSM 14526</strain>
    </source>
</reference>
<evidence type="ECO:0000259" key="1">
    <source>
        <dbReference type="PROSITE" id="PS50965"/>
    </source>
</evidence>
<evidence type="ECO:0000313" key="3">
    <source>
        <dbReference type="Proteomes" id="UP000199042"/>
    </source>
</evidence>
<proteinExistence type="predicted"/>
<dbReference type="Proteomes" id="UP000199042">
    <property type="component" value="Unassembled WGS sequence"/>
</dbReference>
<sequence length="314" mass="36304">MFTRILHLTINIEVITIACKERTKSKLLNIYQILSSRMNLSSDDYYYYLNLLKGFEGERRFDEFTEKLKEFCLILNDLQLEIRRSSFQIDTLLIFFDKIVLYEIKNYEGVHYWGKDKFTKLNGVAMENPALQLQKTRVRLELLLSELGCQMKVEAFVVYINPEFTLLGAPADEQLLLPSQISGYFGSLRVGTPPTEKQKKLANELVKLHKPDYPSKMPEYRYEQLKKGIPCTVCGALLESFGGHRQSCVNCGKKVNVKNAIKTSISEFRILYPNEPVTSIRLADWCGAGRRDRIFRILRTEFTAVGSGKKRHYV</sequence>
<dbReference type="PROSITE" id="PS50965">
    <property type="entry name" value="NERD"/>
    <property type="match status" value="1"/>
</dbReference>
<organism evidence="2 3">
    <name type="scientific">Trichococcus collinsii</name>
    <dbReference type="NCBI Taxonomy" id="157076"/>
    <lineage>
        <taxon>Bacteria</taxon>
        <taxon>Bacillati</taxon>
        <taxon>Bacillota</taxon>
        <taxon>Bacilli</taxon>
        <taxon>Lactobacillales</taxon>
        <taxon>Carnobacteriaceae</taxon>
        <taxon>Trichococcus</taxon>
    </lineage>
</organism>
<accession>A0AB37ZZI1</accession>
<dbReference type="Pfam" id="PF08378">
    <property type="entry name" value="NERD"/>
    <property type="match status" value="1"/>
</dbReference>